<dbReference type="EMBL" id="JAUCMV010000004">
    <property type="protein sequence ID" value="KAK0403466.1"/>
    <property type="molecule type" value="Genomic_DNA"/>
</dbReference>
<sequence>MEESGLLASVAGGITDGTATTSLAKSAPASLMEQQKISIFLASMNALEEKFTFGVASGEVEFNFPNVFVDVLGENAPE</sequence>
<proteinExistence type="predicted"/>
<reference evidence="1" key="1">
    <citation type="submission" date="2023-06" db="EMBL/GenBank/DDBJ databases">
        <title>Genomic analysis of the entomopathogenic nematode Steinernema hermaphroditum.</title>
        <authorList>
            <person name="Schwarz E.M."/>
            <person name="Heppert J.K."/>
            <person name="Baniya A."/>
            <person name="Schwartz H.T."/>
            <person name="Tan C.-H."/>
            <person name="Antoshechkin I."/>
            <person name="Sternberg P.W."/>
            <person name="Goodrich-Blair H."/>
            <person name="Dillman A.R."/>
        </authorList>
    </citation>
    <scope>NUCLEOTIDE SEQUENCE</scope>
    <source>
        <strain evidence="1">PS9179</strain>
        <tissue evidence="1">Whole animal</tissue>
    </source>
</reference>
<dbReference type="Proteomes" id="UP001175271">
    <property type="component" value="Unassembled WGS sequence"/>
</dbReference>
<protein>
    <submittedName>
        <fullName evidence="1">Uncharacterized protein</fullName>
    </submittedName>
</protein>
<keyword evidence="2" id="KW-1185">Reference proteome</keyword>
<evidence type="ECO:0000313" key="2">
    <source>
        <dbReference type="Proteomes" id="UP001175271"/>
    </source>
</evidence>
<dbReference type="AlphaFoldDB" id="A0AA39HDX1"/>
<organism evidence="1 2">
    <name type="scientific">Steinernema hermaphroditum</name>
    <dbReference type="NCBI Taxonomy" id="289476"/>
    <lineage>
        <taxon>Eukaryota</taxon>
        <taxon>Metazoa</taxon>
        <taxon>Ecdysozoa</taxon>
        <taxon>Nematoda</taxon>
        <taxon>Chromadorea</taxon>
        <taxon>Rhabditida</taxon>
        <taxon>Tylenchina</taxon>
        <taxon>Panagrolaimomorpha</taxon>
        <taxon>Strongyloidoidea</taxon>
        <taxon>Steinernematidae</taxon>
        <taxon>Steinernema</taxon>
    </lineage>
</organism>
<gene>
    <name evidence="1" type="ORF">QR680_016936</name>
</gene>
<evidence type="ECO:0000313" key="1">
    <source>
        <dbReference type="EMBL" id="KAK0403466.1"/>
    </source>
</evidence>
<accession>A0AA39HDX1</accession>
<comment type="caution">
    <text evidence="1">The sequence shown here is derived from an EMBL/GenBank/DDBJ whole genome shotgun (WGS) entry which is preliminary data.</text>
</comment>
<name>A0AA39HDX1_9BILA</name>